<dbReference type="Proteomes" id="UP000887013">
    <property type="component" value="Unassembled WGS sequence"/>
</dbReference>
<reference evidence="1" key="1">
    <citation type="submission" date="2020-08" db="EMBL/GenBank/DDBJ databases">
        <title>Multicomponent nature underlies the extraordinary mechanical properties of spider dragline silk.</title>
        <authorList>
            <person name="Kono N."/>
            <person name="Nakamura H."/>
            <person name="Mori M."/>
            <person name="Yoshida Y."/>
            <person name="Ohtoshi R."/>
            <person name="Malay A.D."/>
            <person name="Moran D.A.P."/>
            <person name="Tomita M."/>
            <person name="Numata K."/>
            <person name="Arakawa K."/>
        </authorList>
    </citation>
    <scope>NUCLEOTIDE SEQUENCE</scope>
</reference>
<sequence>MASFLNLFEGFVTSLLEFISQSDSLSFPASLLKMQQWERVYEFLLRKYFLPSPFRLRRENDVRSLNKSVCLRTVSCFPIVLDSFKLLSVEKEQRKEVLMSGRGLSSIHHAFIRRKGVSSSSPAIMNSYLALP</sequence>
<comment type="caution">
    <text evidence="1">The sequence shown here is derived from an EMBL/GenBank/DDBJ whole genome shotgun (WGS) entry which is preliminary data.</text>
</comment>
<proteinExistence type="predicted"/>
<dbReference type="AlphaFoldDB" id="A0A8X6UDQ3"/>
<evidence type="ECO:0000313" key="1">
    <source>
        <dbReference type="EMBL" id="GFU08284.1"/>
    </source>
</evidence>
<evidence type="ECO:0000313" key="2">
    <source>
        <dbReference type="Proteomes" id="UP000887013"/>
    </source>
</evidence>
<dbReference type="EMBL" id="BMAW01077818">
    <property type="protein sequence ID" value="GFU08284.1"/>
    <property type="molecule type" value="Genomic_DNA"/>
</dbReference>
<accession>A0A8X6UDQ3</accession>
<dbReference type="OrthoDB" id="6426803at2759"/>
<gene>
    <name evidence="1" type="ORF">NPIL_429391</name>
</gene>
<protein>
    <submittedName>
        <fullName evidence="1">Uncharacterized protein</fullName>
    </submittedName>
</protein>
<name>A0A8X6UDQ3_NEPPI</name>
<keyword evidence="2" id="KW-1185">Reference proteome</keyword>
<organism evidence="1 2">
    <name type="scientific">Nephila pilipes</name>
    <name type="common">Giant wood spider</name>
    <name type="synonym">Nephila maculata</name>
    <dbReference type="NCBI Taxonomy" id="299642"/>
    <lineage>
        <taxon>Eukaryota</taxon>
        <taxon>Metazoa</taxon>
        <taxon>Ecdysozoa</taxon>
        <taxon>Arthropoda</taxon>
        <taxon>Chelicerata</taxon>
        <taxon>Arachnida</taxon>
        <taxon>Araneae</taxon>
        <taxon>Araneomorphae</taxon>
        <taxon>Entelegynae</taxon>
        <taxon>Araneoidea</taxon>
        <taxon>Nephilidae</taxon>
        <taxon>Nephila</taxon>
    </lineage>
</organism>